<proteinExistence type="inferred from homology"/>
<feature type="domain" description="Homeobox" evidence="10">
    <location>
        <begin position="453"/>
        <end position="516"/>
    </location>
</feature>
<comment type="similarity">
    <text evidence="2">Belongs to the TALE/BELL homeobox family.</text>
</comment>
<feature type="DNA-binding region" description="Homeobox" evidence="8">
    <location>
        <begin position="455"/>
        <end position="517"/>
    </location>
</feature>
<keyword evidence="6" id="KW-0804">Transcription</keyword>
<reference evidence="11" key="2">
    <citation type="journal article" date="2022" name="Hortic Res">
        <title>The genome of Dioscorea zingiberensis sheds light on the biosynthesis, origin and evolution of the medicinally important diosgenin saponins.</title>
        <authorList>
            <person name="Li Y."/>
            <person name="Tan C."/>
            <person name="Li Z."/>
            <person name="Guo J."/>
            <person name="Li S."/>
            <person name="Chen X."/>
            <person name="Wang C."/>
            <person name="Dai X."/>
            <person name="Yang H."/>
            <person name="Song W."/>
            <person name="Hou L."/>
            <person name="Xu J."/>
            <person name="Tong Z."/>
            <person name="Xu A."/>
            <person name="Yuan X."/>
            <person name="Wang W."/>
            <person name="Yang Q."/>
            <person name="Chen L."/>
            <person name="Sun Z."/>
            <person name="Wang K."/>
            <person name="Pan B."/>
            <person name="Chen J."/>
            <person name="Bao Y."/>
            <person name="Liu F."/>
            <person name="Qi X."/>
            <person name="Gang D.R."/>
            <person name="Wen J."/>
            <person name="Li J."/>
        </authorList>
    </citation>
    <scope>NUCLEOTIDE SEQUENCE</scope>
    <source>
        <strain evidence="11">Dzin_1.0</strain>
    </source>
</reference>
<evidence type="ECO:0000256" key="7">
    <source>
        <dbReference type="ARBA" id="ARBA00023242"/>
    </source>
</evidence>
<dbReference type="AlphaFoldDB" id="A0A9D5H644"/>
<evidence type="ECO:0000256" key="1">
    <source>
        <dbReference type="ARBA" id="ARBA00004123"/>
    </source>
</evidence>
<dbReference type="InterPro" id="IPR050224">
    <property type="entry name" value="TALE_homeobox"/>
</dbReference>
<evidence type="ECO:0000256" key="6">
    <source>
        <dbReference type="ARBA" id="ARBA00023163"/>
    </source>
</evidence>
<dbReference type="InterPro" id="IPR001356">
    <property type="entry name" value="HD"/>
</dbReference>
<evidence type="ECO:0000256" key="3">
    <source>
        <dbReference type="ARBA" id="ARBA00023015"/>
    </source>
</evidence>
<keyword evidence="4 8" id="KW-0238">DNA-binding</keyword>
<dbReference type="CDD" id="cd00086">
    <property type="entry name" value="homeodomain"/>
    <property type="match status" value="1"/>
</dbReference>
<dbReference type="SMART" id="SM00389">
    <property type="entry name" value="HOX"/>
    <property type="match status" value="1"/>
</dbReference>
<keyword evidence="5 8" id="KW-0371">Homeobox</keyword>
<dbReference type="PANTHER" id="PTHR11850">
    <property type="entry name" value="HOMEOBOX PROTEIN TRANSCRIPTION FACTORS"/>
    <property type="match status" value="1"/>
</dbReference>
<dbReference type="SMART" id="SM00574">
    <property type="entry name" value="POX"/>
    <property type="match status" value="1"/>
</dbReference>
<accession>A0A9D5H644</accession>
<evidence type="ECO:0000256" key="5">
    <source>
        <dbReference type="ARBA" id="ARBA00023155"/>
    </source>
</evidence>
<gene>
    <name evidence="11" type="ORF">J5N97_025788</name>
</gene>
<reference evidence="11" key="1">
    <citation type="submission" date="2021-03" db="EMBL/GenBank/DDBJ databases">
        <authorList>
            <person name="Li Z."/>
            <person name="Yang C."/>
        </authorList>
    </citation>
    <scope>NUCLEOTIDE SEQUENCE</scope>
    <source>
        <strain evidence="11">Dzin_1.0</strain>
        <tissue evidence="11">Leaf</tissue>
    </source>
</reference>
<keyword evidence="7 8" id="KW-0539">Nucleus</keyword>
<dbReference type="GO" id="GO:0006355">
    <property type="term" value="P:regulation of DNA-templated transcription"/>
    <property type="evidence" value="ECO:0007669"/>
    <property type="project" value="InterPro"/>
</dbReference>
<protein>
    <recommendedName>
        <fullName evidence="10">Homeobox domain-containing protein</fullName>
    </recommendedName>
</protein>
<keyword evidence="12" id="KW-1185">Reference proteome</keyword>
<dbReference type="InterPro" id="IPR008422">
    <property type="entry name" value="KN_HD"/>
</dbReference>
<dbReference type="OrthoDB" id="10056939at2759"/>
<dbReference type="Pfam" id="PF07526">
    <property type="entry name" value="POX"/>
    <property type="match status" value="1"/>
</dbReference>
<dbReference type="Pfam" id="PF05920">
    <property type="entry name" value="Homeobox_KN"/>
    <property type="match status" value="1"/>
</dbReference>
<feature type="region of interest" description="Disordered" evidence="9">
    <location>
        <begin position="527"/>
        <end position="551"/>
    </location>
</feature>
<evidence type="ECO:0000256" key="9">
    <source>
        <dbReference type="SAM" id="MobiDB-lite"/>
    </source>
</evidence>
<evidence type="ECO:0000256" key="2">
    <source>
        <dbReference type="ARBA" id="ARBA00006454"/>
    </source>
</evidence>
<dbReference type="InterPro" id="IPR006563">
    <property type="entry name" value="POX_dom"/>
</dbReference>
<sequence length="551" mass="61862">MENDMFNAFMPIAAHNPMVIDTGTSHLFPDQFIQSSLLDPNSQRHIMATDPLFSNIQEEALNNLYITGTGGINAYSSVSRNVPRPGDVFSASIGNIDLREHLVGTNLSATSLAKLLATNTGFQDNTDTASVASVNCVFGPQDAQGLLPERKDAQHQAYRQNNDAVRYYTANNELSLSLGSCHSPIISMPSAPDQSSEVSCSGITQVTSKDSKQPDLGDLHDSCIFRPSFQDVGLGMGVGSTQTFPNNEGFSLFSGSSVPVHFPRMLSGSKYLLVAHEIFAEIACYALENYSEMDDSLVVTEGEVKTSFSSSCSSVRGVPETGSDDFPLASEEIKSRSQSELPFQQHEANIKKSELLTMLQMVDHRYNQCSHQIRGVISAFCDATESHYPQLHTRFALQMISSLYKNLRERIMNQILLMSQQSSNDYPREKERTFESSFIQRQWALQQLRRTDQQSWRPQRGLPEKSVSVLRAWMFQNFLHPYPKDNEKQLLAIKSGLTRSQVSNWFINARVRLWKPMIEEMYSELNRKNRDESGSDRRGHGNINHRLQNMS</sequence>
<dbReference type="Gene3D" id="1.10.10.60">
    <property type="entry name" value="Homeodomain-like"/>
    <property type="match status" value="1"/>
</dbReference>
<keyword evidence="3" id="KW-0805">Transcription regulation</keyword>
<name>A0A9D5H644_9LILI</name>
<comment type="caution">
    <text evidence="11">The sequence shown here is derived from an EMBL/GenBank/DDBJ whole genome shotgun (WGS) entry which is preliminary data.</text>
</comment>
<dbReference type="InterPro" id="IPR009057">
    <property type="entry name" value="Homeodomain-like_sf"/>
</dbReference>
<dbReference type="SUPFAM" id="SSF46689">
    <property type="entry name" value="Homeodomain-like"/>
    <property type="match status" value="1"/>
</dbReference>
<dbReference type="GO" id="GO:0005634">
    <property type="term" value="C:nucleus"/>
    <property type="evidence" value="ECO:0007669"/>
    <property type="project" value="UniProtKB-SubCell"/>
</dbReference>
<evidence type="ECO:0000256" key="8">
    <source>
        <dbReference type="PROSITE-ProRule" id="PRU00108"/>
    </source>
</evidence>
<dbReference type="EMBL" id="JAGGNH010000008">
    <property type="protein sequence ID" value="KAJ0964650.1"/>
    <property type="molecule type" value="Genomic_DNA"/>
</dbReference>
<evidence type="ECO:0000313" key="12">
    <source>
        <dbReference type="Proteomes" id="UP001085076"/>
    </source>
</evidence>
<comment type="subcellular location">
    <subcellularLocation>
        <location evidence="1 8">Nucleus</location>
    </subcellularLocation>
</comment>
<dbReference type="GO" id="GO:0003677">
    <property type="term" value="F:DNA binding"/>
    <property type="evidence" value="ECO:0007669"/>
    <property type="project" value="UniProtKB-UniRule"/>
</dbReference>
<evidence type="ECO:0000256" key="4">
    <source>
        <dbReference type="ARBA" id="ARBA00023125"/>
    </source>
</evidence>
<dbReference type="PROSITE" id="PS50071">
    <property type="entry name" value="HOMEOBOX_2"/>
    <property type="match status" value="1"/>
</dbReference>
<evidence type="ECO:0000313" key="11">
    <source>
        <dbReference type="EMBL" id="KAJ0964650.1"/>
    </source>
</evidence>
<organism evidence="11 12">
    <name type="scientific">Dioscorea zingiberensis</name>
    <dbReference type="NCBI Taxonomy" id="325984"/>
    <lineage>
        <taxon>Eukaryota</taxon>
        <taxon>Viridiplantae</taxon>
        <taxon>Streptophyta</taxon>
        <taxon>Embryophyta</taxon>
        <taxon>Tracheophyta</taxon>
        <taxon>Spermatophyta</taxon>
        <taxon>Magnoliopsida</taxon>
        <taxon>Liliopsida</taxon>
        <taxon>Dioscoreales</taxon>
        <taxon>Dioscoreaceae</taxon>
        <taxon>Dioscorea</taxon>
    </lineage>
</organism>
<feature type="compositionally biased region" description="Basic and acidic residues" evidence="9">
    <location>
        <begin position="527"/>
        <end position="539"/>
    </location>
</feature>
<dbReference type="Proteomes" id="UP001085076">
    <property type="component" value="Miscellaneous, Linkage group lg08"/>
</dbReference>
<evidence type="ECO:0000259" key="10">
    <source>
        <dbReference type="PROSITE" id="PS50071"/>
    </source>
</evidence>